<organism evidence="1">
    <name type="scientific">Enterococcus faecalis</name>
    <name type="common">Streptococcus faecalis</name>
    <dbReference type="NCBI Taxonomy" id="1351"/>
    <lineage>
        <taxon>Bacteria</taxon>
        <taxon>Bacillati</taxon>
        <taxon>Bacillota</taxon>
        <taxon>Bacilli</taxon>
        <taxon>Lactobacillales</taxon>
        <taxon>Enterococcaceae</taxon>
        <taxon>Enterococcus</taxon>
    </lineage>
</organism>
<geneLocation type="plasmid" evidence="1">
    <name>pS86</name>
</geneLocation>
<proteinExistence type="predicted"/>
<protein>
    <submittedName>
        <fullName evidence="1">Uncharacterized protein</fullName>
    </submittedName>
</protein>
<gene>
    <name evidence="1" type="primary">ORF2</name>
</gene>
<evidence type="ECO:0000313" key="1">
    <source>
        <dbReference type="EMBL" id="CAA11137.1"/>
    </source>
</evidence>
<dbReference type="AlphaFoldDB" id="Q9ZEI1"/>
<accession>Q9ZEI1</accession>
<name>Q9ZEI1_ENTFL</name>
<dbReference type="EMBL" id="AJ223161">
    <property type="protein sequence ID" value="CAA11137.1"/>
    <property type="molecule type" value="Genomic_DNA"/>
</dbReference>
<keyword evidence="1" id="KW-0614">Plasmid</keyword>
<sequence length="100" mass="11544">MGLMTGYNMTKEEYEVTQAVLERLDKFESELEALLLDLEPLDLSRLDTVVRDETLRMFNYLSRSYILLIDTVAYKVTLEEDISCGIVKIDGQSTLLDEEE</sequence>
<reference evidence="1" key="1">
    <citation type="journal article" date="2000" name="Curr. Microbiol.">
        <title>pS86, a new theta-replicating plasmid from Enterococcus faecalis.</title>
        <authorList>
            <person name="Martinez-Bueno M."/>
            <person name="Valdivia E."/>
            <person name="Galvez A."/>
            <person name="Maqueda M."/>
        </authorList>
    </citation>
    <scope>NUCLEOTIDE SEQUENCE</scope>
    <source>
        <strain evidence="1">S-86</strain>
        <plasmid evidence="1">pS86</plasmid>
    </source>
</reference>